<dbReference type="Gene3D" id="3.40.50.720">
    <property type="entry name" value="NAD(P)-binding Rossmann-like Domain"/>
    <property type="match status" value="1"/>
</dbReference>
<evidence type="ECO:0000313" key="3">
    <source>
        <dbReference type="Proteomes" id="UP000445696"/>
    </source>
</evidence>
<dbReference type="PANTHER" id="PTHR42879">
    <property type="entry name" value="3-OXOACYL-(ACYL-CARRIER-PROTEIN) REDUCTASE"/>
    <property type="match status" value="1"/>
</dbReference>
<gene>
    <name evidence="2" type="ORF">GQF03_10675</name>
</gene>
<dbReference type="SUPFAM" id="SSF51735">
    <property type="entry name" value="NAD(P)-binding Rossmann-fold domains"/>
    <property type="match status" value="1"/>
</dbReference>
<comment type="caution">
    <text evidence="2">The sequence shown here is derived from an EMBL/GenBank/DDBJ whole genome shotgun (WGS) entry which is preliminary data.</text>
</comment>
<reference evidence="2 3" key="1">
    <citation type="journal article" date="2014" name="Int. J. Syst. Evol. Microbiol.">
        <title>Sneathiella chungangensis sp. nov., isolated from a marine sand, and emended description of the genus Sneathiella.</title>
        <authorList>
            <person name="Siamphan C."/>
            <person name="Kim H."/>
            <person name="Lee J.S."/>
            <person name="Kim W."/>
        </authorList>
    </citation>
    <scope>NUCLEOTIDE SEQUENCE [LARGE SCALE GENOMIC DNA]</scope>
    <source>
        <strain evidence="2 3">KCTC 32476</strain>
    </source>
</reference>
<sequence>MAEFHNVEGIAGLSGVEGKVVLITGGTSGVGLRSAEILATAGAKVVVNGRSTAGGNSALERLRELSPESYFERGDLNIYDDVRQVVKNTVERLGGIDILISAGAEGLVGPRPFSEMSVQDIEDTFRTRFYPRIFPVHAALPAFRERGSGSIVMLTTDAARHPTPGEGIVGAAGASVILVTKSFAKEFARWNIRVNTVAMTITSDTPSWDRIFSKEGFSSKLFEKAISRFPSGRPPNANEVAQVVTFLASNGAAQVNGQTISVNGGLSFGGW</sequence>
<dbReference type="Pfam" id="PF13561">
    <property type="entry name" value="adh_short_C2"/>
    <property type="match status" value="1"/>
</dbReference>
<dbReference type="PRINTS" id="PR00081">
    <property type="entry name" value="GDHRDH"/>
</dbReference>
<dbReference type="EMBL" id="WTVA01000004">
    <property type="protein sequence ID" value="MZR22794.1"/>
    <property type="molecule type" value="Genomic_DNA"/>
</dbReference>
<comment type="similarity">
    <text evidence="1">Belongs to the short-chain dehydrogenases/reductases (SDR) family.</text>
</comment>
<dbReference type="InterPro" id="IPR002347">
    <property type="entry name" value="SDR_fam"/>
</dbReference>
<dbReference type="InterPro" id="IPR050259">
    <property type="entry name" value="SDR"/>
</dbReference>
<proteinExistence type="inferred from homology"/>
<organism evidence="2 3">
    <name type="scientific">Sneathiella chungangensis</name>
    <dbReference type="NCBI Taxonomy" id="1418234"/>
    <lineage>
        <taxon>Bacteria</taxon>
        <taxon>Pseudomonadati</taxon>
        <taxon>Pseudomonadota</taxon>
        <taxon>Alphaproteobacteria</taxon>
        <taxon>Sneathiellales</taxon>
        <taxon>Sneathiellaceae</taxon>
        <taxon>Sneathiella</taxon>
    </lineage>
</organism>
<dbReference type="OrthoDB" id="286404at2"/>
<protein>
    <submittedName>
        <fullName evidence="2">SDR family oxidoreductase</fullName>
    </submittedName>
</protein>
<name>A0A845MII2_9PROT</name>
<evidence type="ECO:0000256" key="1">
    <source>
        <dbReference type="ARBA" id="ARBA00006484"/>
    </source>
</evidence>
<evidence type="ECO:0000313" key="2">
    <source>
        <dbReference type="EMBL" id="MZR22794.1"/>
    </source>
</evidence>
<dbReference type="AlphaFoldDB" id="A0A845MII2"/>
<keyword evidence="3" id="KW-1185">Reference proteome</keyword>
<accession>A0A845MII2</accession>
<dbReference type="Proteomes" id="UP000445696">
    <property type="component" value="Unassembled WGS sequence"/>
</dbReference>
<dbReference type="InterPro" id="IPR036291">
    <property type="entry name" value="NAD(P)-bd_dom_sf"/>
</dbReference>